<dbReference type="InterPro" id="IPR002656">
    <property type="entry name" value="Acyl_transf_3_dom"/>
</dbReference>
<keyword evidence="4" id="KW-0012">Acyltransferase</keyword>
<proteinExistence type="predicted"/>
<dbReference type="Proteomes" id="UP000198844">
    <property type="component" value="Unassembled WGS sequence"/>
</dbReference>
<dbReference type="Pfam" id="PF19040">
    <property type="entry name" value="SGNH"/>
    <property type="match status" value="1"/>
</dbReference>
<dbReference type="OrthoDB" id="9814807at2"/>
<dbReference type="PANTHER" id="PTHR23028:SF53">
    <property type="entry name" value="ACYL_TRANSF_3 DOMAIN-CONTAINING PROTEIN"/>
    <property type="match status" value="1"/>
</dbReference>
<dbReference type="PANTHER" id="PTHR23028">
    <property type="entry name" value="ACETYLTRANSFERASE"/>
    <property type="match status" value="1"/>
</dbReference>
<dbReference type="GO" id="GO:0016787">
    <property type="term" value="F:hydrolase activity"/>
    <property type="evidence" value="ECO:0007669"/>
    <property type="project" value="UniProtKB-KW"/>
</dbReference>
<name>A0A1I6Y0D3_9BURK</name>
<feature type="transmembrane region" description="Helical" evidence="1">
    <location>
        <begin position="302"/>
        <end position="324"/>
    </location>
</feature>
<evidence type="ECO:0000313" key="4">
    <source>
        <dbReference type="EMBL" id="SFT43978.1"/>
    </source>
</evidence>
<dbReference type="GO" id="GO:0016747">
    <property type="term" value="F:acyltransferase activity, transferring groups other than amino-acyl groups"/>
    <property type="evidence" value="ECO:0007669"/>
    <property type="project" value="InterPro"/>
</dbReference>
<evidence type="ECO:0000259" key="3">
    <source>
        <dbReference type="Pfam" id="PF19040"/>
    </source>
</evidence>
<feature type="domain" description="Acyltransferase 3" evidence="2">
    <location>
        <begin position="15"/>
        <end position="347"/>
    </location>
</feature>
<evidence type="ECO:0000259" key="2">
    <source>
        <dbReference type="Pfam" id="PF01757"/>
    </source>
</evidence>
<dbReference type="InterPro" id="IPR043968">
    <property type="entry name" value="SGNH"/>
</dbReference>
<keyword evidence="1" id="KW-0812">Transmembrane</keyword>
<feature type="transmembrane region" description="Helical" evidence="1">
    <location>
        <begin position="81"/>
        <end position="101"/>
    </location>
</feature>
<feature type="transmembrane region" description="Helical" evidence="1">
    <location>
        <begin position="108"/>
        <end position="126"/>
    </location>
</feature>
<reference evidence="4 5" key="1">
    <citation type="submission" date="2016-10" db="EMBL/GenBank/DDBJ databases">
        <authorList>
            <person name="de Groot N.N."/>
        </authorList>
    </citation>
    <scope>NUCLEOTIDE SEQUENCE [LARGE SCALE GENOMIC DNA]</scope>
    <source>
        <strain evidence="4 5">LMG 27731</strain>
    </source>
</reference>
<feature type="transmembrane region" description="Helical" evidence="1">
    <location>
        <begin position="151"/>
        <end position="167"/>
    </location>
</feature>
<feature type="transmembrane region" description="Helical" evidence="1">
    <location>
        <begin position="239"/>
        <end position="260"/>
    </location>
</feature>
<dbReference type="Pfam" id="PF01757">
    <property type="entry name" value="Acyl_transf_3"/>
    <property type="match status" value="1"/>
</dbReference>
<dbReference type="AlphaFoldDB" id="A0A1I6Y0D3"/>
<accession>A0A1I6Y0D3</accession>
<feature type="transmembrane region" description="Helical" evidence="1">
    <location>
        <begin position="369"/>
        <end position="387"/>
    </location>
</feature>
<dbReference type="RefSeq" id="WP_093632541.1">
    <property type="nucleotide sequence ID" value="NZ_CAJNAX010000007.1"/>
</dbReference>
<sequence>MSVTSRKPVQAYRPDIDGLRAAAVISVVIFHAFPGTLAGGFAGVDIFFAISGYLISQHIIETLDQGRFSLIDFYARRIKRIYPALITVMVTSLAAGIVLMASGELKQLASDALASVAFVANIYFYMTRDYFSQGASTSALLHLWSLGVEEQYYIVWPIALFLLWRFVSRRVATIAIAAGIVLSLASSIFLSGTHAIAAFYLPVTRFWELLFGSTLAWVEFHSGERRTALARDTALAWRLTLRDFASFAGVALIAVSLALFDPKIVFPGWRAALPAGGATLIISAGPAAWFNRRVLALKPLVYIGLISYPLYLWHWPILVFLHLLSGGTPTATMLVAAIVVAFALSSITLSFIETPARFSRTVRCHPVRAASVLVAMMTGVGLSSYAISSDNGLPDRFPDASFGAHQQHWVLTDTCKKTFPGSEFCVIPAPNERPEVALLGDSHANHLYEGLRPALASNGIGLFAVGSGNCPPFSGVDIYLGEHVKHCAALFGGVLDYVVKSSDIRSVVLSSYAISSITGGFDYGQGGYIRLVAAGGGRANPTLGQRDEESNLDVYLAGLERTLGRLTAAGKHVVFVLDTPELDFDPSTCVRRPVQFSVRSPCAVPRAKVEKRLRAVQTRIRAVLARFPDVKVFNPVPLLCDAQNCYARQGGAFMYADRDHLTSDGSRYVVRWLMQDIEGGGQI</sequence>
<feature type="transmembrane region" description="Helical" evidence="1">
    <location>
        <begin position="330"/>
        <end position="349"/>
    </location>
</feature>
<keyword evidence="4" id="KW-0378">Hydrolase</keyword>
<feature type="domain" description="SGNH" evidence="3">
    <location>
        <begin position="419"/>
        <end position="671"/>
    </location>
</feature>
<gene>
    <name evidence="4" type="ORF">SAMN05192563_1001257</name>
</gene>
<keyword evidence="1" id="KW-0472">Membrane</keyword>
<protein>
    <submittedName>
        <fullName evidence="4">Peptidoglycan/LPS O-acetylase OafA/YrhL, contains acyltransferase and SGNH-hydrolase domains</fullName>
    </submittedName>
</protein>
<dbReference type="GO" id="GO:0016020">
    <property type="term" value="C:membrane"/>
    <property type="evidence" value="ECO:0007669"/>
    <property type="project" value="TreeGrafter"/>
</dbReference>
<feature type="transmembrane region" description="Helical" evidence="1">
    <location>
        <begin position="174"/>
        <end position="191"/>
    </location>
</feature>
<feature type="transmembrane region" description="Helical" evidence="1">
    <location>
        <begin position="272"/>
        <end position="290"/>
    </location>
</feature>
<organism evidence="4 5">
    <name type="scientific">Paraburkholderia aspalathi</name>
    <dbReference type="NCBI Taxonomy" id="1324617"/>
    <lineage>
        <taxon>Bacteria</taxon>
        <taxon>Pseudomonadati</taxon>
        <taxon>Pseudomonadota</taxon>
        <taxon>Betaproteobacteria</taxon>
        <taxon>Burkholderiales</taxon>
        <taxon>Burkholderiaceae</taxon>
        <taxon>Paraburkholderia</taxon>
    </lineage>
</organism>
<evidence type="ECO:0000256" key="1">
    <source>
        <dbReference type="SAM" id="Phobius"/>
    </source>
</evidence>
<feature type="transmembrane region" description="Helical" evidence="1">
    <location>
        <begin position="21"/>
        <end position="44"/>
    </location>
</feature>
<feature type="transmembrane region" description="Helical" evidence="1">
    <location>
        <begin position="197"/>
        <end position="218"/>
    </location>
</feature>
<dbReference type="InterPro" id="IPR050879">
    <property type="entry name" value="Acyltransferase_3"/>
</dbReference>
<dbReference type="EMBL" id="FPBH01000001">
    <property type="protein sequence ID" value="SFT43978.1"/>
    <property type="molecule type" value="Genomic_DNA"/>
</dbReference>
<keyword evidence="4" id="KW-0808">Transferase</keyword>
<dbReference type="GO" id="GO:0009103">
    <property type="term" value="P:lipopolysaccharide biosynthetic process"/>
    <property type="evidence" value="ECO:0007669"/>
    <property type="project" value="TreeGrafter"/>
</dbReference>
<evidence type="ECO:0000313" key="5">
    <source>
        <dbReference type="Proteomes" id="UP000198844"/>
    </source>
</evidence>
<keyword evidence="1" id="KW-1133">Transmembrane helix</keyword>